<keyword evidence="17" id="KW-1185">Reference proteome</keyword>
<feature type="active site" description="Proton acceptor" evidence="14">
    <location>
        <position position="252"/>
    </location>
</feature>
<feature type="binding site" evidence="14">
    <location>
        <position position="252"/>
    </location>
    <ligand>
        <name>substrate</name>
    </ligand>
</feature>
<evidence type="ECO:0000256" key="6">
    <source>
        <dbReference type="ARBA" id="ARBA00022840"/>
    </source>
</evidence>
<dbReference type="NCBIfam" id="TIGR02152">
    <property type="entry name" value="D_ribokin_bact"/>
    <property type="match status" value="1"/>
</dbReference>
<evidence type="ECO:0000256" key="3">
    <source>
        <dbReference type="ARBA" id="ARBA00022723"/>
    </source>
</evidence>
<evidence type="ECO:0000256" key="14">
    <source>
        <dbReference type="HAMAP-Rule" id="MF_01987"/>
    </source>
</evidence>
<comment type="subunit">
    <text evidence="14">Homodimer.</text>
</comment>
<dbReference type="PATRIC" id="fig|500635.8.peg.2047"/>
<dbReference type="STRING" id="500635.MITSMUL_05439"/>
<dbReference type="PANTHER" id="PTHR10584">
    <property type="entry name" value="SUGAR KINASE"/>
    <property type="match status" value="1"/>
</dbReference>
<feature type="binding site" evidence="14">
    <location>
        <position position="291"/>
    </location>
    <ligand>
        <name>K(+)</name>
        <dbReference type="ChEBI" id="CHEBI:29103"/>
    </ligand>
</feature>
<dbReference type="RefSeq" id="WP_005842721.1">
    <property type="nucleotide sequence ID" value="NZ_GG697143.2"/>
</dbReference>
<evidence type="ECO:0000313" key="17">
    <source>
        <dbReference type="Proteomes" id="UP000003671"/>
    </source>
</evidence>
<dbReference type="InterPro" id="IPR002139">
    <property type="entry name" value="Ribo/fructo_kinase"/>
</dbReference>
<dbReference type="InterPro" id="IPR011877">
    <property type="entry name" value="Ribokinase"/>
</dbReference>
<dbReference type="SUPFAM" id="SSF53613">
    <property type="entry name" value="Ribokinase-like"/>
    <property type="match status" value="1"/>
</dbReference>
<evidence type="ECO:0000256" key="8">
    <source>
        <dbReference type="ARBA" id="ARBA00022958"/>
    </source>
</evidence>
<accession>C9KQC4</accession>
<protein>
    <recommendedName>
        <fullName evidence="12 14">Deoxyribokinase</fullName>
        <shortName evidence="14">dRK</shortName>
        <ecNumber evidence="11 14">2.7.1.229</ecNumber>
    </recommendedName>
    <alternativeName>
        <fullName evidence="13 14">ATP:2-deoxy-D-ribose 5-phosphotransferase</fullName>
    </alternativeName>
</protein>
<dbReference type="GO" id="GO:0005829">
    <property type="term" value="C:cytosol"/>
    <property type="evidence" value="ECO:0007669"/>
    <property type="project" value="TreeGrafter"/>
</dbReference>
<dbReference type="PANTHER" id="PTHR10584:SF166">
    <property type="entry name" value="RIBOKINASE"/>
    <property type="match status" value="1"/>
</dbReference>
<evidence type="ECO:0000256" key="13">
    <source>
        <dbReference type="ARBA" id="ARBA00081655"/>
    </source>
</evidence>
<dbReference type="EMBL" id="ABWK02000023">
    <property type="protein sequence ID" value="EEX67915.1"/>
    <property type="molecule type" value="Genomic_DNA"/>
</dbReference>
<evidence type="ECO:0000256" key="4">
    <source>
        <dbReference type="ARBA" id="ARBA00022741"/>
    </source>
</evidence>
<comment type="caution">
    <text evidence="14">Lacks conserved residue(s) required for the propagation of feature annotation.</text>
</comment>
<sequence length="304" mass="32606">MKIAVIGSNMVDLTSYITRMPVLGETLEAPDFSMGCGGKGANQAVAAAKYGADVLMMTKVGDDAFADNTIANFQKAGIDTKYVQKVPGVSSGVAPIFVDKSGQNSILIIKGANQYLLPKDIDDAEEDLKNCQLIILQLEISLETVYYAIDFGKKHGIPVLLNPAPATKELLIDKACQCDFFMPNETELAILTEMPVSTLDEVEAAAKSLVDRGLKNVIVTMGSHGSMWISKEGKHLVKPFKVNAIDTSGAGDAYIGCFACCYVQTGDILSSMKTASAFAALSVTKRGTQKSYPEKEDVLKLLKE</sequence>
<evidence type="ECO:0000256" key="5">
    <source>
        <dbReference type="ARBA" id="ARBA00022777"/>
    </source>
</evidence>
<organism evidence="16 17">
    <name type="scientific">Mitsuokella multacida DSM 20544</name>
    <dbReference type="NCBI Taxonomy" id="500635"/>
    <lineage>
        <taxon>Bacteria</taxon>
        <taxon>Bacillati</taxon>
        <taxon>Bacillota</taxon>
        <taxon>Negativicutes</taxon>
        <taxon>Selenomonadales</taxon>
        <taxon>Selenomonadaceae</taxon>
        <taxon>Mitsuokella</taxon>
    </lineage>
</organism>
<dbReference type="AlphaFoldDB" id="C9KQC4"/>
<dbReference type="UniPathway" id="UPA00916">
    <property type="reaction ID" value="UER00889"/>
</dbReference>
<keyword evidence="3 14" id="KW-0479">Metal-binding</keyword>
<dbReference type="InterPro" id="IPR029056">
    <property type="entry name" value="Ribokinase-like"/>
</dbReference>
<feature type="binding site" evidence="14">
    <location>
        <begin position="10"/>
        <end position="12"/>
    </location>
    <ligand>
        <name>substrate</name>
    </ligand>
</feature>
<comment type="cofactor">
    <cofactor evidence="14">
        <name>Mg(2+)</name>
        <dbReference type="ChEBI" id="CHEBI:18420"/>
    </cofactor>
</comment>
<dbReference type="GO" id="GO:0019303">
    <property type="term" value="P:D-ribose catabolic process"/>
    <property type="evidence" value="ECO:0007669"/>
    <property type="project" value="UniProtKB-UniPathway"/>
</dbReference>
<dbReference type="CDD" id="cd01174">
    <property type="entry name" value="ribokinase"/>
    <property type="match status" value="1"/>
</dbReference>
<feature type="domain" description="Carbohydrate kinase PfkB" evidence="15">
    <location>
        <begin position="2"/>
        <end position="294"/>
    </location>
</feature>
<dbReference type="Pfam" id="PF00294">
    <property type="entry name" value="PfkB"/>
    <property type="match status" value="1"/>
</dbReference>
<dbReference type="eggNOG" id="COG0524">
    <property type="taxonomic scope" value="Bacteria"/>
</dbReference>
<dbReference type="InterPro" id="IPR011611">
    <property type="entry name" value="PfkB_dom"/>
</dbReference>
<feature type="binding site" evidence="14">
    <location>
        <begin position="251"/>
        <end position="252"/>
    </location>
    <ligand>
        <name>ATP</name>
        <dbReference type="ChEBI" id="CHEBI:30616"/>
    </ligand>
</feature>
<feature type="site" description="Important for substrate specificity" evidence="14">
    <location>
        <position position="10"/>
    </location>
</feature>
<comment type="function">
    <text evidence="14">Catalyzes the ATP-dependent phosphorylation of 2-deoxy-D-ribose to 2-deoxy-D-ribose 5-phosphate (dRib-5P), allowing the use of deoxyribose as the sole carbon source.</text>
</comment>
<feature type="binding site" evidence="14">
    <location>
        <begin position="220"/>
        <end position="225"/>
    </location>
    <ligand>
        <name>ATP</name>
        <dbReference type="ChEBI" id="CHEBI:30616"/>
    </ligand>
</feature>
<dbReference type="HAMAP" id="MF_01987">
    <property type="entry name" value="Ribokinase"/>
    <property type="match status" value="1"/>
</dbReference>
<evidence type="ECO:0000256" key="11">
    <source>
        <dbReference type="ARBA" id="ARBA00066926"/>
    </source>
</evidence>
<proteinExistence type="inferred from homology"/>
<dbReference type="GO" id="GO:0046872">
    <property type="term" value="F:metal ion binding"/>
    <property type="evidence" value="ECO:0007669"/>
    <property type="project" value="UniProtKB-KW"/>
</dbReference>
<keyword evidence="7 14" id="KW-0460">Magnesium</keyword>
<name>C9KQC4_9FIRM</name>
<keyword evidence="4 14" id="KW-0547">Nucleotide-binding</keyword>
<feature type="binding site" evidence="14">
    <location>
        <position position="139"/>
    </location>
    <ligand>
        <name>substrate</name>
    </ligand>
</feature>
<keyword evidence="6 14" id="KW-0067">ATP-binding</keyword>
<dbReference type="Gene3D" id="3.40.1190.20">
    <property type="match status" value="1"/>
</dbReference>
<feature type="binding site" evidence="14">
    <location>
        <position position="184"/>
    </location>
    <ligand>
        <name>ATP</name>
        <dbReference type="ChEBI" id="CHEBI:30616"/>
    </ligand>
</feature>
<dbReference type="HOGENOM" id="CLU_027634_2_0_9"/>
<evidence type="ECO:0000259" key="15">
    <source>
        <dbReference type="Pfam" id="PF00294"/>
    </source>
</evidence>
<feature type="binding site" evidence="14">
    <location>
        <begin position="38"/>
        <end position="42"/>
    </location>
    <ligand>
        <name>substrate</name>
    </ligand>
</feature>
<evidence type="ECO:0000256" key="10">
    <source>
        <dbReference type="ARBA" id="ARBA00051363"/>
    </source>
</evidence>
<comment type="subcellular location">
    <subcellularLocation>
        <location evidence="14">Cytoplasm</location>
    </subcellularLocation>
</comment>
<feature type="binding site" evidence="14">
    <location>
        <position position="282"/>
    </location>
    <ligand>
        <name>K(+)</name>
        <dbReference type="ChEBI" id="CHEBI:29103"/>
    </ligand>
</feature>
<evidence type="ECO:0000256" key="1">
    <source>
        <dbReference type="ARBA" id="ARBA00022490"/>
    </source>
</evidence>
<comment type="catalytic activity">
    <reaction evidence="10">
        <text>2-deoxy-D-ribose + ATP = 2-deoxy-D-ribose 5-phosphate + ADP + H(+)</text>
        <dbReference type="Rhea" id="RHEA:30871"/>
        <dbReference type="ChEBI" id="CHEBI:15378"/>
        <dbReference type="ChEBI" id="CHEBI:30616"/>
        <dbReference type="ChEBI" id="CHEBI:62877"/>
        <dbReference type="ChEBI" id="CHEBI:90761"/>
        <dbReference type="ChEBI" id="CHEBI:456216"/>
        <dbReference type="EC" id="2.7.1.229"/>
    </reaction>
    <physiologicalReaction direction="left-to-right" evidence="10">
        <dbReference type="Rhea" id="RHEA:30872"/>
    </physiologicalReaction>
</comment>
<evidence type="ECO:0000256" key="9">
    <source>
        <dbReference type="ARBA" id="ARBA00023277"/>
    </source>
</evidence>
<dbReference type="Proteomes" id="UP000003671">
    <property type="component" value="Unassembled WGS sequence"/>
</dbReference>
<comment type="similarity">
    <text evidence="14">Belongs to the carbohydrate kinase PfkB family. Deoxyribokinase subfamily.</text>
</comment>
<feature type="binding site" evidence="14">
    <location>
        <position position="248"/>
    </location>
    <ligand>
        <name>K(+)</name>
        <dbReference type="ChEBI" id="CHEBI:29103"/>
    </ligand>
</feature>
<evidence type="ECO:0000313" key="16">
    <source>
        <dbReference type="EMBL" id="EEX67915.1"/>
    </source>
</evidence>
<keyword evidence="9 14" id="KW-0119">Carbohydrate metabolism</keyword>
<evidence type="ECO:0000256" key="2">
    <source>
        <dbReference type="ARBA" id="ARBA00022679"/>
    </source>
</evidence>
<dbReference type="PRINTS" id="PR00990">
    <property type="entry name" value="RIBOKINASE"/>
</dbReference>
<keyword evidence="1 14" id="KW-0963">Cytoplasm</keyword>
<reference evidence="16" key="1">
    <citation type="submission" date="2009-09" db="EMBL/GenBank/DDBJ databases">
        <authorList>
            <person name="Weinstock G."/>
            <person name="Sodergren E."/>
            <person name="Clifton S."/>
            <person name="Fulton L."/>
            <person name="Fulton B."/>
            <person name="Courtney L."/>
            <person name="Fronick C."/>
            <person name="Harrison M."/>
            <person name="Strong C."/>
            <person name="Farmer C."/>
            <person name="Delahaunty K."/>
            <person name="Markovic C."/>
            <person name="Hall O."/>
            <person name="Minx P."/>
            <person name="Tomlinson C."/>
            <person name="Mitreva M."/>
            <person name="Nelson J."/>
            <person name="Hou S."/>
            <person name="Wollam A."/>
            <person name="Pepin K.H."/>
            <person name="Johnson M."/>
            <person name="Bhonagiri V."/>
            <person name="Nash W.E."/>
            <person name="Warren W."/>
            <person name="Chinwalla A."/>
            <person name="Mardis E.R."/>
            <person name="Wilson R.K."/>
        </authorList>
    </citation>
    <scope>NUCLEOTIDE SEQUENCE [LARGE SCALE GENOMIC DNA]</scope>
    <source>
        <strain evidence="16">DSM 20544</strain>
    </source>
</reference>
<keyword evidence="8 14" id="KW-0630">Potassium</keyword>
<dbReference type="FunFam" id="3.40.1190.20:FF:000010">
    <property type="entry name" value="Ribokinase"/>
    <property type="match status" value="1"/>
</dbReference>
<feature type="binding site" evidence="14">
    <location>
        <position position="246"/>
    </location>
    <ligand>
        <name>K(+)</name>
        <dbReference type="ChEBI" id="CHEBI:29103"/>
    </ligand>
</feature>
<comment type="caution">
    <text evidence="16">The sequence shown here is derived from an EMBL/GenBank/DDBJ whole genome shotgun (WGS) entry which is preliminary data.</text>
</comment>
<dbReference type="EC" id="2.7.1.229" evidence="11 14"/>
<evidence type="ECO:0000256" key="12">
    <source>
        <dbReference type="ARBA" id="ARBA00071515"/>
    </source>
</evidence>
<dbReference type="GO" id="GO:0005524">
    <property type="term" value="F:ATP binding"/>
    <property type="evidence" value="ECO:0007669"/>
    <property type="project" value="UniProtKB-UniRule"/>
</dbReference>
<gene>
    <name evidence="16" type="primary">rbsK</name>
    <name evidence="14" type="synonym">deoK</name>
    <name evidence="16" type="ORF">MITSMUL_05439</name>
</gene>
<keyword evidence="2 14" id="KW-0808">Transferase</keyword>
<feature type="binding site" evidence="14">
    <location>
        <position position="287"/>
    </location>
    <ligand>
        <name>K(+)</name>
        <dbReference type="ChEBI" id="CHEBI:29103"/>
    </ligand>
</feature>
<keyword evidence="5 14" id="KW-0418">Kinase</keyword>
<dbReference type="GO" id="GO:0004747">
    <property type="term" value="F:ribokinase activity"/>
    <property type="evidence" value="ECO:0007669"/>
    <property type="project" value="UniProtKB-UniRule"/>
</dbReference>
<feature type="binding site" evidence="14">
    <location>
        <position position="285"/>
    </location>
    <ligand>
        <name>K(+)</name>
        <dbReference type="ChEBI" id="CHEBI:29103"/>
    </ligand>
</feature>
<evidence type="ECO:0000256" key="7">
    <source>
        <dbReference type="ARBA" id="ARBA00022842"/>
    </source>
</evidence>
<dbReference type="GeneID" id="93482329"/>